<keyword evidence="1" id="KW-1133">Transmembrane helix</keyword>
<reference evidence="3 4" key="1">
    <citation type="submission" date="2020-08" db="EMBL/GenBank/DDBJ databases">
        <title>Genomic Encyclopedia of Type Strains, Phase III (KMG-III): the genomes of soil and plant-associated and newly described type strains.</title>
        <authorList>
            <person name="Whitman W."/>
        </authorList>
    </citation>
    <scope>NUCLEOTIDE SEQUENCE [LARGE SCALE GENOMIC DNA]</scope>
    <source>
        <strain evidence="3 4">CECT 8897</strain>
    </source>
</reference>
<proteinExistence type="predicted"/>
<accession>A0A7W5BES5</accession>
<keyword evidence="1" id="KW-0812">Transmembrane</keyword>
<gene>
    <name evidence="3" type="ORF">FHS03_004876</name>
</gene>
<name>A0A7W5BES5_9BURK</name>
<evidence type="ECO:0000313" key="3">
    <source>
        <dbReference type="EMBL" id="MBB3121784.1"/>
    </source>
</evidence>
<dbReference type="InterPro" id="IPR037185">
    <property type="entry name" value="EmrE-like"/>
</dbReference>
<feature type="transmembrane region" description="Helical" evidence="1">
    <location>
        <begin position="12"/>
        <end position="31"/>
    </location>
</feature>
<dbReference type="GO" id="GO:0016020">
    <property type="term" value="C:membrane"/>
    <property type="evidence" value="ECO:0007669"/>
    <property type="project" value="InterPro"/>
</dbReference>
<feature type="domain" description="EamA" evidence="2">
    <location>
        <begin position="15"/>
        <end position="144"/>
    </location>
</feature>
<dbReference type="Proteomes" id="UP000541535">
    <property type="component" value="Unassembled WGS sequence"/>
</dbReference>
<dbReference type="SUPFAM" id="SSF103481">
    <property type="entry name" value="Multidrug resistance efflux transporter EmrE"/>
    <property type="match status" value="1"/>
</dbReference>
<dbReference type="RefSeq" id="WP_371871770.1">
    <property type="nucleotide sequence ID" value="NZ_JACHXD010000020.1"/>
</dbReference>
<feature type="transmembrane region" description="Helical" evidence="1">
    <location>
        <begin position="127"/>
        <end position="146"/>
    </location>
</feature>
<evidence type="ECO:0000313" key="4">
    <source>
        <dbReference type="Proteomes" id="UP000541535"/>
    </source>
</evidence>
<evidence type="ECO:0000259" key="2">
    <source>
        <dbReference type="Pfam" id="PF00892"/>
    </source>
</evidence>
<dbReference type="InterPro" id="IPR000620">
    <property type="entry name" value="EamA_dom"/>
</dbReference>
<feature type="transmembrane region" description="Helical" evidence="1">
    <location>
        <begin position="74"/>
        <end position="95"/>
    </location>
</feature>
<organism evidence="3 4">
    <name type="scientific">Pseudoduganella violacea</name>
    <dbReference type="NCBI Taxonomy" id="1715466"/>
    <lineage>
        <taxon>Bacteria</taxon>
        <taxon>Pseudomonadati</taxon>
        <taxon>Pseudomonadota</taxon>
        <taxon>Betaproteobacteria</taxon>
        <taxon>Burkholderiales</taxon>
        <taxon>Oxalobacteraceae</taxon>
        <taxon>Telluria group</taxon>
        <taxon>Pseudoduganella</taxon>
    </lineage>
</organism>
<protein>
    <submittedName>
        <fullName evidence="3">Drug/metabolite transporter (DMT)-like permease</fullName>
    </submittedName>
</protein>
<feature type="transmembrane region" description="Helical" evidence="1">
    <location>
        <begin position="102"/>
        <end position="121"/>
    </location>
</feature>
<feature type="transmembrane region" description="Helical" evidence="1">
    <location>
        <begin position="43"/>
        <end position="62"/>
    </location>
</feature>
<comment type="caution">
    <text evidence="3">The sequence shown here is derived from an EMBL/GenBank/DDBJ whole genome shotgun (WGS) entry which is preliminary data.</text>
</comment>
<keyword evidence="1" id="KW-0472">Membrane</keyword>
<dbReference type="AlphaFoldDB" id="A0A7W5BES5"/>
<evidence type="ECO:0000256" key="1">
    <source>
        <dbReference type="SAM" id="Phobius"/>
    </source>
</evidence>
<keyword evidence="4" id="KW-1185">Reference proteome</keyword>
<sequence>MVLLLPGLASPPVVGALLMLSAGAAWGIYSLRAKGAGDPTEVTAGNFARAALVAAGPGLFLAMRGQASVDMAGLGYAVLSGAVTSGLGYVIWYSVLPALRAISAATVQLSVPVIAALGGVILLGESISLRLVLASAAILGGIALGIRKPQAGRG</sequence>
<dbReference type="EMBL" id="JACHXD010000020">
    <property type="protein sequence ID" value="MBB3121784.1"/>
    <property type="molecule type" value="Genomic_DNA"/>
</dbReference>
<dbReference type="Pfam" id="PF00892">
    <property type="entry name" value="EamA"/>
    <property type="match status" value="1"/>
</dbReference>